<reference evidence="1 2" key="1">
    <citation type="journal article" date="2015" name="Infect. Genet. Evol.">
        <title>Genomic sequences of six botulinum neurotoxin-producing strains representing three clostridial species illustrate the mobility and diversity of botulinum neurotoxin genes.</title>
        <authorList>
            <person name="Smith T.J."/>
            <person name="Hill K.K."/>
            <person name="Xie G."/>
            <person name="Foley B.T."/>
            <person name="Williamson C.H."/>
            <person name="Foster J.T."/>
            <person name="Johnson S.L."/>
            <person name="Chertkov O."/>
            <person name="Teshima H."/>
            <person name="Gibbons H.S."/>
            <person name="Johnsky L.A."/>
            <person name="Karavis M.A."/>
            <person name="Smith L.A."/>
        </authorList>
    </citation>
    <scope>NUCLEOTIDE SEQUENCE [LARGE SCALE GENOMIC DNA]</scope>
    <source>
        <strain evidence="1 2">CDC 2741</strain>
    </source>
</reference>
<dbReference type="AlphaFoldDB" id="A0A0C1UAI4"/>
<name>A0A0C1UAI4_9CLOT</name>
<proteinExistence type="predicted"/>
<keyword evidence="2" id="KW-1185">Reference proteome</keyword>
<dbReference type="Proteomes" id="UP000031366">
    <property type="component" value="Unassembled WGS sequence"/>
</dbReference>
<protein>
    <submittedName>
        <fullName evidence="1">Uncharacterized protein</fullName>
    </submittedName>
</protein>
<evidence type="ECO:0000313" key="2">
    <source>
        <dbReference type="Proteomes" id="UP000031366"/>
    </source>
</evidence>
<organism evidence="1 2">
    <name type="scientific">Clostridium argentinense CDC 2741</name>
    <dbReference type="NCBI Taxonomy" id="1418104"/>
    <lineage>
        <taxon>Bacteria</taxon>
        <taxon>Bacillati</taxon>
        <taxon>Bacillota</taxon>
        <taxon>Clostridia</taxon>
        <taxon>Eubacteriales</taxon>
        <taxon>Clostridiaceae</taxon>
        <taxon>Clostridium</taxon>
    </lineage>
</organism>
<evidence type="ECO:0000313" key="1">
    <source>
        <dbReference type="EMBL" id="KIE44565.1"/>
    </source>
</evidence>
<dbReference type="RefSeq" id="WP_160289238.1">
    <property type="nucleotide sequence ID" value="NZ_AYSO01000020.1"/>
</dbReference>
<accession>A0A0C1UAI4</accession>
<gene>
    <name evidence="1" type="ORF">U732_124</name>
</gene>
<dbReference type="EMBL" id="AYSO01000020">
    <property type="protein sequence ID" value="KIE44565.1"/>
    <property type="molecule type" value="Genomic_DNA"/>
</dbReference>
<comment type="caution">
    <text evidence="1">The sequence shown here is derived from an EMBL/GenBank/DDBJ whole genome shotgun (WGS) entry which is preliminary data.</text>
</comment>
<sequence>MEKKNKTRRKRCNKCINFKYAYNSKKNKYGYKCEIAGRFMIYTALNYCEKFNKIKDRV</sequence>